<evidence type="ECO:0000313" key="2">
    <source>
        <dbReference type="EMBL" id="VTJ86770.1"/>
    </source>
</evidence>
<proteinExistence type="predicted"/>
<reference evidence="2" key="1">
    <citation type="submission" date="2019-04" db="EMBL/GenBank/DDBJ databases">
        <authorList>
            <person name="Alioto T."/>
            <person name="Alioto T."/>
        </authorList>
    </citation>
    <scope>NUCLEOTIDE SEQUENCE [LARGE SCALE GENOMIC DNA]</scope>
</reference>
<feature type="compositionally biased region" description="Basic residues" evidence="1">
    <location>
        <begin position="70"/>
        <end position="85"/>
    </location>
</feature>
<dbReference type="EMBL" id="CABDUW010002426">
    <property type="protein sequence ID" value="VTJ86770.1"/>
    <property type="molecule type" value="Genomic_DNA"/>
</dbReference>
<keyword evidence="3" id="KW-1185">Reference proteome</keyword>
<accession>A0A5E4CZT7</accession>
<organism evidence="2 3">
    <name type="scientific">Marmota monax</name>
    <name type="common">Woodchuck</name>
    <dbReference type="NCBI Taxonomy" id="9995"/>
    <lineage>
        <taxon>Eukaryota</taxon>
        <taxon>Metazoa</taxon>
        <taxon>Chordata</taxon>
        <taxon>Craniata</taxon>
        <taxon>Vertebrata</taxon>
        <taxon>Euteleostomi</taxon>
        <taxon>Mammalia</taxon>
        <taxon>Eutheria</taxon>
        <taxon>Euarchontoglires</taxon>
        <taxon>Glires</taxon>
        <taxon>Rodentia</taxon>
        <taxon>Sciuromorpha</taxon>
        <taxon>Sciuridae</taxon>
        <taxon>Xerinae</taxon>
        <taxon>Marmotini</taxon>
        <taxon>Marmota</taxon>
    </lineage>
</organism>
<evidence type="ECO:0000313" key="3">
    <source>
        <dbReference type="Proteomes" id="UP000335636"/>
    </source>
</evidence>
<gene>
    <name evidence="2" type="ORF">MONAX_5E024442</name>
</gene>
<name>A0A5E4CZT7_MARMO</name>
<evidence type="ECO:0000256" key="1">
    <source>
        <dbReference type="SAM" id="MobiDB-lite"/>
    </source>
</evidence>
<dbReference type="Proteomes" id="UP000335636">
    <property type="component" value="Unassembled WGS sequence"/>
</dbReference>
<comment type="caution">
    <text evidence="2">The sequence shown here is derived from an EMBL/GenBank/DDBJ whole genome shotgun (WGS) entry which is preliminary data.</text>
</comment>
<feature type="region of interest" description="Disordered" evidence="1">
    <location>
        <begin position="68"/>
        <end position="123"/>
    </location>
</feature>
<dbReference type="AlphaFoldDB" id="A0A5E4CZT7"/>
<sequence>MSKEGGSPSSQRALGRLFRPLAVHFGLEPGAEWNASGPGFEERRLVTDPGCAHLSSRLSIHGLEPEDRCAKHRRQGNTWRRKTKRSGLGQDVHPRESLTHSCSSRESCATRPPITGGSGPRCT</sequence>
<protein>
    <submittedName>
        <fullName evidence="2">Uncharacterized protein</fullName>
    </submittedName>
</protein>